<dbReference type="SUPFAM" id="SSF57716">
    <property type="entry name" value="Glucocorticoid receptor-like (DNA-binding domain)"/>
    <property type="match status" value="2"/>
</dbReference>
<proteinExistence type="predicted"/>
<dbReference type="PANTHER" id="PTHR46600:SF11">
    <property type="entry name" value="THAP DOMAIN-CONTAINING PROTEIN 10"/>
    <property type="match status" value="1"/>
</dbReference>
<organism evidence="7 8">
    <name type="scientific">Oryctes borbonicus</name>
    <dbReference type="NCBI Taxonomy" id="1629725"/>
    <lineage>
        <taxon>Eukaryota</taxon>
        <taxon>Metazoa</taxon>
        <taxon>Ecdysozoa</taxon>
        <taxon>Arthropoda</taxon>
        <taxon>Hexapoda</taxon>
        <taxon>Insecta</taxon>
        <taxon>Pterygota</taxon>
        <taxon>Neoptera</taxon>
        <taxon>Endopterygota</taxon>
        <taxon>Coleoptera</taxon>
        <taxon>Polyphaga</taxon>
        <taxon>Scarabaeiformia</taxon>
        <taxon>Scarabaeidae</taxon>
        <taxon>Dynastinae</taxon>
        <taxon>Oryctes</taxon>
    </lineage>
</organism>
<evidence type="ECO:0000313" key="7">
    <source>
        <dbReference type="EMBL" id="KRT83069.1"/>
    </source>
</evidence>
<keyword evidence="2 5" id="KW-0863">Zinc-finger</keyword>
<dbReference type="SMART" id="SM00980">
    <property type="entry name" value="THAP"/>
    <property type="match status" value="2"/>
</dbReference>
<evidence type="ECO:0000256" key="5">
    <source>
        <dbReference type="PROSITE-ProRule" id="PRU00309"/>
    </source>
</evidence>
<dbReference type="PANTHER" id="PTHR46600">
    <property type="entry name" value="THAP DOMAIN-CONTAINING"/>
    <property type="match status" value="1"/>
</dbReference>
<evidence type="ECO:0000256" key="4">
    <source>
        <dbReference type="ARBA" id="ARBA00023125"/>
    </source>
</evidence>
<keyword evidence="1" id="KW-0479">Metal-binding</keyword>
<sequence>MASHGGTWCAVRGCKANTKHKTVSMFGFPKNFERCKIWIENIERKDLFKLDHKQIQHKKVCANHFEEKMFLNDLKNRLHNHAVPTICISMQLASGCEEDIEVTCKSQQSKKELTMEKITEPPLSRLCAIPTCRTRSNNFTFFSFPKDKTRALEWIEKCQRKDLLHEDLFTLSKNTYLCSMHFENHMFLNDLKNRLHLHAVPTLCLPPPDLYQSTSEPDPLDITVHDIVPQQDTEQDHYQSSTSVDSDSRIVSETHPEVIVFDSSGADKADSTTSNLALQITKSLTSHSTIKHKLRIALETNQKRIKLEEAPSTAPSDLQHFLQLCDTFLSPELALIVKFHAERKHKSKISMVANGM</sequence>
<keyword evidence="4 5" id="KW-0238">DNA-binding</keyword>
<accession>A0A0T6B7N1</accession>
<feature type="domain" description="THAP-type" evidence="6">
    <location>
        <begin position="123"/>
        <end position="204"/>
    </location>
</feature>
<dbReference type="GO" id="GO:0008270">
    <property type="term" value="F:zinc ion binding"/>
    <property type="evidence" value="ECO:0007669"/>
    <property type="project" value="UniProtKB-KW"/>
</dbReference>
<feature type="domain" description="THAP-type" evidence="6">
    <location>
        <begin position="1"/>
        <end position="87"/>
    </location>
</feature>
<dbReference type="SMART" id="SM00692">
    <property type="entry name" value="DM3"/>
    <property type="match status" value="2"/>
</dbReference>
<dbReference type="GO" id="GO:0043565">
    <property type="term" value="F:sequence-specific DNA binding"/>
    <property type="evidence" value="ECO:0007669"/>
    <property type="project" value="InterPro"/>
</dbReference>
<reference evidence="7 8" key="1">
    <citation type="submission" date="2015-09" db="EMBL/GenBank/DDBJ databases">
        <title>Draft genome of the scarab beetle Oryctes borbonicus.</title>
        <authorList>
            <person name="Meyer J.M."/>
            <person name="Markov G.V."/>
            <person name="Baskaran P."/>
            <person name="Herrmann M."/>
            <person name="Sommer R.J."/>
            <person name="Roedelsperger C."/>
        </authorList>
    </citation>
    <scope>NUCLEOTIDE SEQUENCE [LARGE SCALE GENOMIC DNA]</scope>
    <source>
        <strain evidence="7">OB123</strain>
        <tissue evidence="7">Whole animal</tissue>
    </source>
</reference>
<protein>
    <recommendedName>
        <fullName evidence="6">THAP-type domain-containing protein</fullName>
    </recommendedName>
</protein>
<dbReference type="EMBL" id="LJIG01009443">
    <property type="protein sequence ID" value="KRT83069.1"/>
    <property type="molecule type" value="Genomic_DNA"/>
</dbReference>
<evidence type="ECO:0000313" key="8">
    <source>
        <dbReference type="Proteomes" id="UP000051574"/>
    </source>
</evidence>
<keyword evidence="3" id="KW-0862">Zinc</keyword>
<dbReference type="Pfam" id="PF05485">
    <property type="entry name" value="THAP"/>
    <property type="match status" value="2"/>
</dbReference>
<dbReference type="PROSITE" id="PS50950">
    <property type="entry name" value="ZF_THAP"/>
    <property type="match status" value="2"/>
</dbReference>
<evidence type="ECO:0000259" key="6">
    <source>
        <dbReference type="PROSITE" id="PS50950"/>
    </source>
</evidence>
<dbReference type="Proteomes" id="UP000051574">
    <property type="component" value="Unassembled WGS sequence"/>
</dbReference>
<keyword evidence="8" id="KW-1185">Reference proteome</keyword>
<evidence type="ECO:0000256" key="1">
    <source>
        <dbReference type="ARBA" id="ARBA00022723"/>
    </source>
</evidence>
<comment type="caution">
    <text evidence="7">The sequence shown here is derived from an EMBL/GenBank/DDBJ whole genome shotgun (WGS) entry which is preliminary data.</text>
</comment>
<evidence type="ECO:0000256" key="2">
    <source>
        <dbReference type="ARBA" id="ARBA00022771"/>
    </source>
</evidence>
<name>A0A0T6B7N1_9SCAR</name>
<evidence type="ECO:0000256" key="3">
    <source>
        <dbReference type="ARBA" id="ARBA00022833"/>
    </source>
</evidence>
<dbReference type="OrthoDB" id="7683421at2759"/>
<dbReference type="AlphaFoldDB" id="A0A0T6B7N1"/>
<gene>
    <name evidence="7" type="ORF">AMK59_4626</name>
</gene>
<dbReference type="InterPro" id="IPR006612">
    <property type="entry name" value="THAP_Znf"/>
</dbReference>
<dbReference type="InterPro" id="IPR026516">
    <property type="entry name" value="THAP1/10"/>
</dbReference>